<dbReference type="Gene3D" id="3.30.420.40">
    <property type="match status" value="1"/>
</dbReference>
<comment type="similarity">
    <text evidence="1">Belongs to the ROK (NagC/XylR) family.</text>
</comment>
<dbReference type="EMBL" id="BSUK01000001">
    <property type="protein sequence ID" value="GMA25431.1"/>
    <property type="molecule type" value="Genomic_DNA"/>
</dbReference>
<reference evidence="4" key="1">
    <citation type="journal article" date="2019" name="Int. J. Syst. Evol. Microbiol.">
        <title>The Global Catalogue of Microorganisms (GCM) 10K type strain sequencing project: providing services to taxonomists for standard genome sequencing and annotation.</title>
        <authorList>
            <consortium name="The Broad Institute Genomics Platform"/>
            <consortium name="The Broad Institute Genome Sequencing Center for Infectious Disease"/>
            <person name="Wu L."/>
            <person name="Ma J."/>
        </authorList>
    </citation>
    <scope>NUCLEOTIDE SEQUENCE [LARGE SCALE GENOMIC DNA]</scope>
    <source>
        <strain evidence="4">NBRC 106348</strain>
    </source>
</reference>
<dbReference type="Pfam" id="PF00480">
    <property type="entry name" value="ROK"/>
    <property type="match status" value="1"/>
</dbReference>
<evidence type="ECO:0000256" key="1">
    <source>
        <dbReference type="ARBA" id="ARBA00006479"/>
    </source>
</evidence>
<evidence type="ECO:0000313" key="4">
    <source>
        <dbReference type="Proteomes" id="UP001157091"/>
    </source>
</evidence>
<protein>
    <recommendedName>
        <fullName evidence="5">ROK family protein</fullName>
    </recommendedName>
</protein>
<evidence type="ECO:0000256" key="2">
    <source>
        <dbReference type="SAM" id="MobiDB-lite"/>
    </source>
</evidence>
<evidence type="ECO:0008006" key="5">
    <source>
        <dbReference type="Google" id="ProtNLM"/>
    </source>
</evidence>
<dbReference type="PANTHER" id="PTHR18964:SF149">
    <property type="entry name" value="BIFUNCTIONAL UDP-N-ACETYLGLUCOSAMINE 2-EPIMERASE_N-ACETYLMANNOSAMINE KINASE"/>
    <property type="match status" value="1"/>
</dbReference>
<dbReference type="Proteomes" id="UP001157091">
    <property type="component" value="Unassembled WGS sequence"/>
</dbReference>
<proteinExistence type="inferred from homology"/>
<gene>
    <name evidence="3" type="ORF">GCM10025864_31900</name>
</gene>
<dbReference type="InterPro" id="IPR043129">
    <property type="entry name" value="ATPase_NBD"/>
</dbReference>
<dbReference type="PANTHER" id="PTHR18964">
    <property type="entry name" value="ROK (REPRESSOR, ORF, KINASE) FAMILY"/>
    <property type="match status" value="1"/>
</dbReference>
<keyword evidence="4" id="KW-1185">Reference proteome</keyword>
<dbReference type="SUPFAM" id="SSF53067">
    <property type="entry name" value="Actin-like ATPase domain"/>
    <property type="match status" value="1"/>
</dbReference>
<feature type="region of interest" description="Disordered" evidence="2">
    <location>
        <begin position="186"/>
        <end position="223"/>
    </location>
</feature>
<accession>A0ABQ6I446</accession>
<comment type="caution">
    <text evidence="3">The sequence shown here is derived from an EMBL/GenBank/DDBJ whole genome shotgun (WGS) entry which is preliminary data.</text>
</comment>
<sequence>MKLAAVAERVHGAGQGTPGFVELWMGPGVGLAVDLGGVVVQGIAGAAGEIGYLPVPADVQLTDPVDPPTIHHLLSVEAVLDLALREAVPGADPDDAAATLDAIATHDETLNRVARRIALSVAPVLATLDPGLLVLAGPPAGAGGDRLAGLVAHWLSASTPWHTRVAASQVDDAVLRGRATCSAAGCATACSTPRGRSTEPRAARGTDRSPRRSTTTEDDRTKR</sequence>
<dbReference type="InterPro" id="IPR000600">
    <property type="entry name" value="ROK"/>
</dbReference>
<organism evidence="3 4">
    <name type="scientific">Luteimicrobium album</name>
    <dbReference type="NCBI Taxonomy" id="1054550"/>
    <lineage>
        <taxon>Bacteria</taxon>
        <taxon>Bacillati</taxon>
        <taxon>Actinomycetota</taxon>
        <taxon>Actinomycetes</taxon>
        <taxon>Micrococcales</taxon>
        <taxon>Luteimicrobium</taxon>
    </lineage>
</organism>
<name>A0ABQ6I446_9MICO</name>
<feature type="compositionally biased region" description="Basic and acidic residues" evidence="2">
    <location>
        <begin position="196"/>
        <end position="223"/>
    </location>
</feature>
<evidence type="ECO:0000313" key="3">
    <source>
        <dbReference type="EMBL" id="GMA25431.1"/>
    </source>
</evidence>